<organism evidence="15 16">
    <name type="scientific">Clytia hemisphaerica</name>
    <dbReference type="NCBI Taxonomy" id="252671"/>
    <lineage>
        <taxon>Eukaryota</taxon>
        <taxon>Metazoa</taxon>
        <taxon>Cnidaria</taxon>
        <taxon>Hydrozoa</taxon>
        <taxon>Hydroidolina</taxon>
        <taxon>Leptothecata</taxon>
        <taxon>Obeliida</taxon>
        <taxon>Clytiidae</taxon>
        <taxon>Clytia</taxon>
    </lineage>
</organism>
<dbReference type="Gene3D" id="2.20.25.10">
    <property type="match status" value="1"/>
</dbReference>
<dbReference type="PROSITE" id="PS51321">
    <property type="entry name" value="TFIIS_CENTRAL"/>
    <property type="match status" value="1"/>
</dbReference>
<dbReference type="Gene3D" id="1.20.930.10">
    <property type="entry name" value="Conserved domain common to transcription factors TFIIS, elongin A, CRSP70"/>
    <property type="match status" value="1"/>
</dbReference>
<dbReference type="GO" id="GO:0006368">
    <property type="term" value="P:transcription elongation by RNA polymerase II"/>
    <property type="evidence" value="ECO:0007669"/>
    <property type="project" value="InterPro"/>
</dbReference>
<dbReference type="SUPFAM" id="SSF57783">
    <property type="entry name" value="Zinc beta-ribbon"/>
    <property type="match status" value="1"/>
</dbReference>
<dbReference type="InterPro" id="IPR006289">
    <property type="entry name" value="TFSII"/>
</dbReference>
<evidence type="ECO:0000256" key="3">
    <source>
        <dbReference type="ARBA" id="ARBA00022723"/>
    </source>
</evidence>
<dbReference type="CDD" id="cd13749">
    <property type="entry name" value="Zn-ribbon_TFIIS"/>
    <property type="match status" value="1"/>
</dbReference>
<keyword evidence="10" id="KW-0804">Transcription</keyword>
<dbReference type="GO" id="GO:0008270">
    <property type="term" value="F:zinc ion binding"/>
    <property type="evidence" value="ECO:0007669"/>
    <property type="project" value="UniProtKB-UniRule"/>
</dbReference>
<dbReference type="PIRSF" id="PIRSF006704">
    <property type="entry name" value="TF_IIS"/>
    <property type="match status" value="1"/>
</dbReference>
<dbReference type="Gene3D" id="1.10.472.30">
    <property type="entry name" value="Transcription elongation factor S-II, central domain"/>
    <property type="match status" value="1"/>
</dbReference>
<dbReference type="RefSeq" id="XP_066918465.1">
    <property type="nucleotide sequence ID" value="XM_067062364.1"/>
</dbReference>
<keyword evidence="3 10" id="KW-0479">Metal-binding</keyword>
<dbReference type="InterPro" id="IPR017923">
    <property type="entry name" value="TFIIS_N"/>
</dbReference>
<evidence type="ECO:0000313" key="15">
    <source>
        <dbReference type="EnsemblMetazoa" id="CLYHEMP010557.1"/>
    </source>
</evidence>
<feature type="domain" description="TFIIS-type" evidence="12">
    <location>
        <begin position="249"/>
        <end position="289"/>
    </location>
</feature>
<evidence type="ECO:0000313" key="16">
    <source>
        <dbReference type="Proteomes" id="UP000594262"/>
    </source>
</evidence>
<evidence type="ECO:0000256" key="4">
    <source>
        <dbReference type="ARBA" id="ARBA00022771"/>
    </source>
</evidence>
<dbReference type="InterPro" id="IPR003617">
    <property type="entry name" value="TFIIS/CRSP70_N_sub"/>
</dbReference>
<dbReference type="PANTHER" id="PTHR11477">
    <property type="entry name" value="TRANSCRIPTION FACTOR S-II ZINC FINGER DOMAIN-CONTAINING PROTEIN"/>
    <property type="match status" value="1"/>
</dbReference>
<dbReference type="NCBIfam" id="TIGR01385">
    <property type="entry name" value="TFSII"/>
    <property type="match status" value="1"/>
</dbReference>
<dbReference type="InterPro" id="IPR035100">
    <property type="entry name" value="TF_IIS-typ"/>
</dbReference>
<dbReference type="CDD" id="cd00183">
    <property type="entry name" value="TFIIS_I"/>
    <property type="match status" value="1"/>
</dbReference>
<evidence type="ECO:0000256" key="10">
    <source>
        <dbReference type="RuleBase" id="RU368078"/>
    </source>
</evidence>
<dbReference type="SUPFAM" id="SSF46942">
    <property type="entry name" value="Elongation factor TFIIS domain 2"/>
    <property type="match status" value="1"/>
</dbReference>
<dbReference type="GO" id="GO:0003677">
    <property type="term" value="F:DNA binding"/>
    <property type="evidence" value="ECO:0007669"/>
    <property type="project" value="UniProtKB-KW"/>
</dbReference>
<dbReference type="SMART" id="SM00510">
    <property type="entry name" value="TFS2M"/>
    <property type="match status" value="1"/>
</dbReference>
<accession>A0A7M5V6C9</accession>
<protein>
    <recommendedName>
        <fullName evidence="10">Transcription elongation factor</fullName>
    </recommendedName>
</protein>
<evidence type="ECO:0000256" key="6">
    <source>
        <dbReference type="ARBA" id="ARBA00023242"/>
    </source>
</evidence>
<sequence length="291" mass="33147">MPLEQDVLTIGHQLEKLVSEGKSDNETISDLLKRLKELPITLDILQKTRIGMTVNVVRKASNKDDIQTVAKGLIKSWKKLLDTQDKDKEKEKEKPKVNKQTSQEKESKPAPRDSRADSGGSYEVPPPKGNDPIRIQCREMLVKSLKLEGRPEFNPAYIAADIEEATYQMFKDTGSKYKNRIKSRVMNLRDKRNPALKQMVAEGEISPERFANMTAEEMATDELRAEREKMTKQAINEHQLATSAGTSTGQFKCHRCGKRKTSYSQVQTRSADEPMTTFVYCNECGNRWKFC</sequence>
<dbReference type="InterPro" id="IPR036575">
    <property type="entry name" value="TFIIS_cen_dom_sf"/>
</dbReference>
<dbReference type="AlphaFoldDB" id="A0A7M5V6C9"/>
<dbReference type="SMART" id="SM00440">
    <property type="entry name" value="ZnF_C2C2"/>
    <property type="match status" value="1"/>
</dbReference>
<evidence type="ECO:0000256" key="8">
    <source>
        <dbReference type="PROSITE-ProRule" id="PRU00472"/>
    </source>
</evidence>
<dbReference type="SMART" id="SM00509">
    <property type="entry name" value="TFS2N"/>
    <property type="match status" value="1"/>
</dbReference>
<name>A0A7M5V6C9_9CNID</name>
<comment type="similarity">
    <text evidence="2 10">Belongs to the TFS-II family.</text>
</comment>
<comment type="subcellular location">
    <subcellularLocation>
        <location evidence="1 9 10">Nucleus</location>
    </subcellularLocation>
</comment>
<evidence type="ECO:0000259" key="12">
    <source>
        <dbReference type="PROSITE" id="PS51133"/>
    </source>
</evidence>
<evidence type="ECO:0000256" key="7">
    <source>
        <dbReference type="ARBA" id="ARBA00025408"/>
    </source>
</evidence>
<dbReference type="Pfam" id="PF01096">
    <property type="entry name" value="Zn_ribbon_TFIIS"/>
    <property type="match status" value="1"/>
</dbReference>
<dbReference type="FunFam" id="2.20.25.10:FF:000001">
    <property type="entry name" value="Probable Transcription elongation factor S-II"/>
    <property type="match status" value="1"/>
</dbReference>
<keyword evidence="6 9" id="KW-0539">Nucleus</keyword>
<evidence type="ECO:0000256" key="1">
    <source>
        <dbReference type="ARBA" id="ARBA00004123"/>
    </source>
</evidence>
<dbReference type="PROSITE" id="PS00466">
    <property type="entry name" value="ZF_TFIIS_1"/>
    <property type="match status" value="1"/>
</dbReference>
<feature type="compositionally biased region" description="Basic and acidic residues" evidence="11">
    <location>
        <begin position="85"/>
        <end position="116"/>
    </location>
</feature>
<feature type="region of interest" description="Disordered" evidence="11">
    <location>
        <begin position="85"/>
        <end position="134"/>
    </location>
</feature>
<evidence type="ECO:0000259" key="14">
    <source>
        <dbReference type="PROSITE" id="PS51321"/>
    </source>
</evidence>
<feature type="domain" description="TFIIS central" evidence="14">
    <location>
        <begin position="133"/>
        <end position="246"/>
    </location>
</feature>
<dbReference type="PROSITE" id="PS51133">
    <property type="entry name" value="ZF_TFIIS_2"/>
    <property type="match status" value="1"/>
</dbReference>
<keyword evidence="16" id="KW-1185">Reference proteome</keyword>
<dbReference type="EnsemblMetazoa" id="CLYHEMT010557.1">
    <property type="protein sequence ID" value="CLYHEMP010557.1"/>
    <property type="gene ID" value="CLYHEMG010557"/>
</dbReference>
<evidence type="ECO:0000256" key="11">
    <source>
        <dbReference type="SAM" id="MobiDB-lite"/>
    </source>
</evidence>
<feature type="domain" description="TFIIS N-terminal" evidence="13">
    <location>
        <begin position="5"/>
        <end position="84"/>
    </location>
</feature>
<keyword evidence="10" id="KW-0238">DNA-binding</keyword>
<dbReference type="InterPro" id="IPR035441">
    <property type="entry name" value="TFIIS/LEDGF_dom_sf"/>
</dbReference>
<dbReference type="InterPro" id="IPR003618">
    <property type="entry name" value="TFIIS_cen_dom"/>
</dbReference>
<keyword evidence="4 8" id="KW-0863">Zinc-finger</keyword>
<evidence type="ECO:0000259" key="13">
    <source>
        <dbReference type="PROSITE" id="PS51319"/>
    </source>
</evidence>
<keyword evidence="5 10" id="KW-0862">Zinc</keyword>
<dbReference type="PANTHER" id="PTHR11477:SF0">
    <property type="entry name" value="IP08861P-RELATED"/>
    <property type="match status" value="1"/>
</dbReference>
<keyword evidence="10" id="KW-0805">Transcription regulation</keyword>
<dbReference type="Pfam" id="PF07500">
    <property type="entry name" value="TFIIS_M"/>
    <property type="match status" value="1"/>
</dbReference>
<dbReference type="Proteomes" id="UP000594262">
    <property type="component" value="Unplaced"/>
</dbReference>
<evidence type="ECO:0000256" key="9">
    <source>
        <dbReference type="PROSITE-ProRule" id="PRU00649"/>
    </source>
</evidence>
<comment type="function">
    <text evidence="7">Necessary for efficient RNA polymerase II transcription elongation past template-encoded arresting sites. The arresting sites in DNA have the property of trapping a certain fraction of elongating RNA polymerases that pass through, resulting in locked ternary complexes. Cleavage of the nascent transcript by S-II allows the resumption of elongation from the new 3'-terminus.</text>
</comment>
<dbReference type="OrthoDB" id="44867at2759"/>
<evidence type="ECO:0000256" key="5">
    <source>
        <dbReference type="ARBA" id="ARBA00022833"/>
    </source>
</evidence>
<dbReference type="GeneID" id="136805803"/>
<proteinExistence type="inferred from homology"/>
<dbReference type="Pfam" id="PF08711">
    <property type="entry name" value="Med26"/>
    <property type="match status" value="1"/>
</dbReference>
<evidence type="ECO:0000256" key="2">
    <source>
        <dbReference type="ARBA" id="ARBA00009647"/>
    </source>
</evidence>
<dbReference type="GO" id="GO:0005634">
    <property type="term" value="C:nucleus"/>
    <property type="evidence" value="ECO:0007669"/>
    <property type="project" value="UniProtKB-SubCell"/>
</dbReference>
<dbReference type="InterPro" id="IPR001222">
    <property type="entry name" value="Znf_TFIIS"/>
</dbReference>
<dbReference type="PROSITE" id="PS51319">
    <property type="entry name" value="TFIIS_N"/>
    <property type="match status" value="1"/>
</dbReference>
<reference evidence="15" key="1">
    <citation type="submission" date="2021-01" db="UniProtKB">
        <authorList>
            <consortium name="EnsemblMetazoa"/>
        </authorList>
    </citation>
    <scope>IDENTIFICATION</scope>
</reference>
<dbReference type="SUPFAM" id="SSF47676">
    <property type="entry name" value="Conserved domain common to transcription factors TFIIS, elongin A, CRSP70"/>
    <property type="match status" value="1"/>
</dbReference>